<protein>
    <recommendedName>
        <fullName evidence="11">BED-type domain-containing protein</fullName>
    </recommendedName>
</protein>
<keyword evidence="5" id="KW-0539">Nucleus</keyword>
<dbReference type="Pfam" id="PF05699">
    <property type="entry name" value="Dimer_Tnp_hAT"/>
    <property type="match status" value="1"/>
</dbReference>
<keyword evidence="3" id="KW-0863">Zinc-finger</keyword>
<evidence type="ECO:0000256" key="2">
    <source>
        <dbReference type="ARBA" id="ARBA00022723"/>
    </source>
</evidence>
<gene>
    <name evidence="9" type="ORF">BASA50_004147</name>
</gene>
<dbReference type="PANTHER" id="PTHR46481:SF10">
    <property type="entry name" value="ZINC FINGER BED DOMAIN-CONTAINING PROTEIN 39"/>
    <property type="match status" value="1"/>
</dbReference>
<evidence type="ECO:0000259" key="7">
    <source>
        <dbReference type="Pfam" id="PF04937"/>
    </source>
</evidence>
<evidence type="ECO:0000313" key="9">
    <source>
        <dbReference type="EMBL" id="KAH6597802.1"/>
    </source>
</evidence>
<keyword evidence="10" id="KW-1185">Reference proteome</keyword>
<dbReference type="EMBL" id="JAFCIX010000127">
    <property type="protein sequence ID" value="KAH6597802.1"/>
    <property type="molecule type" value="Genomic_DNA"/>
</dbReference>
<sequence>MTDDLLEQPAIHAEKASVSKKRAGRQTSTLWELFTDDLDSQRRISSTCRHCHKSLVYHKKSERVKDHLQNCKEFAIAMMDMDEDSRPVWFQETLSNKKQKSGQSSLSGISLSQTSMKDFCLPRLKQSELKKIENSLAMHFYITGTSFQRVEEKYLIDAFKVARPDVVLPNRKILAGRALERTYEKVRIASEKALKLSNRLGCVITDASSNTNNESIVNYMIVSDRLSQFLESIATEEQSHTAEFIADDLDRVIQSLTAREIKIAGAVTDNTAANRKAWTELQRRYPKMYFHGCASHGLHLLVKDIFAATKAKKGRPTADYPEGYPFEYLLNFVQDCKDVVSFFSYHQQEKAKLVKLQLAESKRQLVQPAATRWGSLINSKRRLRESESILHRVVSARDFVIGTQKQKQRRQQLMDTICNDNFVAYLDKCIEILKPIDIGIKTFQDDHVSISTVYKHFALFMKQSYENMNCLSSEERSYILNLVRERLEFMYGDAIGIAYLLDPVILGKNMLNEHKVRAEDALFESACRGVVINDENREEYEAKKEQLFVEYTDWVIKATSDQTKNDFRFKMLSKGTKTCIQYWLIDGLAHPNLREVAINVFSMVASSAASERGFSAMGFVHSKLRNRLSADKVQKLIFIKNNASQLMSTDQVSLDWGSNDSDEEEDLNEDEGQIGDTKSTIEFDE</sequence>
<accession>A0ABQ8FG65</accession>
<evidence type="ECO:0000256" key="3">
    <source>
        <dbReference type="ARBA" id="ARBA00022771"/>
    </source>
</evidence>
<evidence type="ECO:0000313" key="10">
    <source>
        <dbReference type="Proteomes" id="UP001648503"/>
    </source>
</evidence>
<keyword evidence="4" id="KW-0862">Zinc</keyword>
<keyword evidence="2" id="KW-0479">Metal-binding</keyword>
<evidence type="ECO:0000256" key="6">
    <source>
        <dbReference type="SAM" id="MobiDB-lite"/>
    </source>
</evidence>
<feature type="region of interest" description="Disordered" evidence="6">
    <location>
        <begin position="650"/>
        <end position="685"/>
    </location>
</feature>
<reference evidence="9 10" key="1">
    <citation type="submission" date="2021-02" db="EMBL/GenBank/DDBJ databases">
        <title>Variation within the Batrachochytrium salamandrivorans European outbreak.</title>
        <authorList>
            <person name="Kelly M."/>
            <person name="Pasmans F."/>
            <person name="Shea T.P."/>
            <person name="Munoz J.F."/>
            <person name="Carranza S."/>
            <person name="Cuomo C.A."/>
            <person name="Martel A."/>
        </authorList>
    </citation>
    <scope>NUCLEOTIDE SEQUENCE [LARGE SCALE GENOMIC DNA]</scope>
    <source>
        <strain evidence="9 10">AMFP18/2</strain>
    </source>
</reference>
<feature type="compositionally biased region" description="Polar residues" evidence="6">
    <location>
        <begin position="676"/>
        <end position="685"/>
    </location>
</feature>
<comment type="caution">
    <text evidence="9">The sequence shown here is derived from an EMBL/GenBank/DDBJ whole genome shotgun (WGS) entry which is preliminary data.</text>
</comment>
<evidence type="ECO:0000259" key="8">
    <source>
        <dbReference type="Pfam" id="PF05699"/>
    </source>
</evidence>
<dbReference type="InterPro" id="IPR007021">
    <property type="entry name" value="DUF659"/>
</dbReference>
<organism evidence="9 10">
    <name type="scientific">Batrachochytrium salamandrivorans</name>
    <dbReference type="NCBI Taxonomy" id="1357716"/>
    <lineage>
        <taxon>Eukaryota</taxon>
        <taxon>Fungi</taxon>
        <taxon>Fungi incertae sedis</taxon>
        <taxon>Chytridiomycota</taxon>
        <taxon>Chytridiomycota incertae sedis</taxon>
        <taxon>Chytridiomycetes</taxon>
        <taxon>Rhizophydiales</taxon>
        <taxon>Rhizophydiales incertae sedis</taxon>
        <taxon>Batrachochytrium</taxon>
    </lineage>
</organism>
<dbReference type="Pfam" id="PF04937">
    <property type="entry name" value="DUF659"/>
    <property type="match status" value="1"/>
</dbReference>
<dbReference type="Proteomes" id="UP001648503">
    <property type="component" value="Unassembled WGS sequence"/>
</dbReference>
<evidence type="ECO:0000256" key="4">
    <source>
        <dbReference type="ARBA" id="ARBA00022833"/>
    </source>
</evidence>
<dbReference type="InterPro" id="IPR012337">
    <property type="entry name" value="RNaseH-like_sf"/>
</dbReference>
<proteinExistence type="predicted"/>
<dbReference type="InterPro" id="IPR008906">
    <property type="entry name" value="HATC_C_dom"/>
</dbReference>
<dbReference type="InterPro" id="IPR052035">
    <property type="entry name" value="ZnF_BED_domain_contain"/>
</dbReference>
<feature type="domain" description="DUF659" evidence="7">
    <location>
        <begin position="169"/>
        <end position="309"/>
    </location>
</feature>
<evidence type="ECO:0000256" key="1">
    <source>
        <dbReference type="ARBA" id="ARBA00004123"/>
    </source>
</evidence>
<name>A0ABQ8FG65_9FUNG</name>
<feature type="domain" description="HAT C-terminal dimerisation" evidence="8">
    <location>
        <begin position="581"/>
        <end position="642"/>
    </location>
</feature>
<evidence type="ECO:0008006" key="11">
    <source>
        <dbReference type="Google" id="ProtNLM"/>
    </source>
</evidence>
<comment type="subcellular location">
    <subcellularLocation>
        <location evidence="1">Nucleus</location>
    </subcellularLocation>
</comment>
<dbReference type="SUPFAM" id="SSF53098">
    <property type="entry name" value="Ribonuclease H-like"/>
    <property type="match status" value="1"/>
</dbReference>
<dbReference type="PANTHER" id="PTHR46481">
    <property type="entry name" value="ZINC FINGER BED DOMAIN-CONTAINING PROTEIN 4"/>
    <property type="match status" value="1"/>
</dbReference>
<feature type="compositionally biased region" description="Acidic residues" evidence="6">
    <location>
        <begin position="660"/>
        <end position="673"/>
    </location>
</feature>
<evidence type="ECO:0000256" key="5">
    <source>
        <dbReference type="ARBA" id="ARBA00023242"/>
    </source>
</evidence>